<sequence length="78" mass="8120">MQGIAAQLDASVLEIYGHAGSTENLAGICLTGGGGEFFRPAITKVFSDIPVQVLRDPLMVNARGFLFAGKSALADRPA</sequence>
<reference evidence="1 2" key="1">
    <citation type="submission" date="2018-11" db="EMBL/GenBank/DDBJ databases">
        <title>Paraburkholderia sp. DHOA04, isolated from soil.</title>
        <authorList>
            <person name="Gao Z.-H."/>
            <person name="Qiu L.-H."/>
            <person name="Fu J.-C."/>
        </authorList>
    </citation>
    <scope>NUCLEOTIDE SEQUENCE [LARGE SCALE GENOMIC DNA]</scope>
    <source>
        <strain evidence="1 2">DHOA04</strain>
    </source>
</reference>
<evidence type="ECO:0000313" key="1">
    <source>
        <dbReference type="EMBL" id="RQH05016.1"/>
    </source>
</evidence>
<accession>A0A3N6PY83</accession>
<name>A0A3N6PY83_9BURK</name>
<organism evidence="1 2">
    <name type="scientific">Paraburkholderia dinghuensis</name>
    <dbReference type="NCBI Taxonomy" id="2305225"/>
    <lineage>
        <taxon>Bacteria</taxon>
        <taxon>Pseudomonadati</taxon>
        <taxon>Pseudomonadota</taxon>
        <taxon>Betaproteobacteria</taxon>
        <taxon>Burkholderiales</taxon>
        <taxon>Burkholderiaceae</taxon>
        <taxon>Paraburkholderia</taxon>
    </lineage>
</organism>
<evidence type="ECO:0000313" key="2">
    <source>
        <dbReference type="Proteomes" id="UP000272778"/>
    </source>
</evidence>
<protein>
    <submittedName>
        <fullName evidence="1">Uncharacterized protein</fullName>
    </submittedName>
</protein>
<dbReference type="RefSeq" id="WP_124152150.1">
    <property type="nucleotide sequence ID" value="NZ_RQIS01000011.1"/>
</dbReference>
<dbReference type="Proteomes" id="UP000272778">
    <property type="component" value="Unassembled WGS sequence"/>
</dbReference>
<dbReference type="Gene3D" id="3.30.420.40">
    <property type="match status" value="2"/>
</dbReference>
<comment type="caution">
    <text evidence="1">The sequence shown here is derived from an EMBL/GenBank/DDBJ whole genome shotgun (WGS) entry which is preliminary data.</text>
</comment>
<dbReference type="InterPro" id="IPR043129">
    <property type="entry name" value="ATPase_NBD"/>
</dbReference>
<dbReference type="EMBL" id="RQIS01000011">
    <property type="protein sequence ID" value="RQH05016.1"/>
    <property type="molecule type" value="Genomic_DNA"/>
</dbReference>
<dbReference type="OrthoDB" id="143284at2"/>
<dbReference type="SUPFAM" id="SSF53067">
    <property type="entry name" value="Actin-like ATPase domain"/>
    <property type="match status" value="1"/>
</dbReference>
<gene>
    <name evidence="1" type="ORF">D1Y85_16550</name>
</gene>
<dbReference type="AlphaFoldDB" id="A0A3N6PY83"/>
<proteinExistence type="predicted"/>
<keyword evidence="2" id="KW-1185">Reference proteome</keyword>